<dbReference type="GO" id="GO:0005923">
    <property type="term" value="C:bicellular tight junction"/>
    <property type="evidence" value="ECO:0007669"/>
    <property type="project" value="TreeGrafter"/>
</dbReference>
<evidence type="ECO:0000313" key="4">
    <source>
        <dbReference type="Proteomes" id="UP001153269"/>
    </source>
</evidence>
<dbReference type="Gene3D" id="1.10.287.1490">
    <property type="match status" value="1"/>
</dbReference>
<feature type="compositionally biased region" description="Polar residues" evidence="2">
    <location>
        <begin position="238"/>
        <end position="250"/>
    </location>
</feature>
<accession>A0A9N7Z3R0</accession>
<dbReference type="Proteomes" id="UP001153269">
    <property type="component" value="Unassembled WGS sequence"/>
</dbReference>
<evidence type="ECO:0008006" key="5">
    <source>
        <dbReference type="Google" id="ProtNLM"/>
    </source>
</evidence>
<keyword evidence="4" id="KW-1185">Reference proteome</keyword>
<evidence type="ECO:0000256" key="1">
    <source>
        <dbReference type="SAM" id="Coils"/>
    </source>
</evidence>
<keyword evidence="1" id="KW-0175">Coiled coil</keyword>
<dbReference type="EMBL" id="CADEAL010004216">
    <property type="protein sequence ID" value="CAB1454528.1"/>
    <property type="molecule type" value="Genomic_DNA"/>
</dbReference>
<dbReference type="PANTHER" id="PTHR46349">
    <property type="entry name" value="CINGULIN-LIKE PROTEIN 1-RELATED"/>
    <property type="match status" value="1"/>
</dbReference>
<proteinExistence type="predicted"/>
<name>A0A9N7Z3R0_PLEPL</name>
<feature type="coiled-coil region" evidence="1">
    <location>
        <begin position="531"/>
        <end position="740"/>
    </location>
</feature>
<dbReference type="AlphaFoldDB" id="A0A9N7Z3R0"/>
<protein>
    <recommendedName>
        <fullName evidence="5">Cingulin-like protein 1</fullName>
    </recommendedName>
</protein>
<feature type="region of interest" description="Disordered" evidence="2">
    <location>
        <begin position="343"/>
        <end position="490"/>
    </location>
</feature>
<reference evidence="3" key="1">
    <citation type="submission" date="2020-03" db="EMBL/GenBank/DDBJ databases">
        <authorList>
            <person name="Weist P."/>
        </authorList>
    </citation>
    <scope>NUCLEOTIDE SEQUENCE</scope>
</reference>
<feature type="compositionally biased region" description="Basic and acidic residues" evidence="2">
    <location>
        <begin position="355"/>
        <end position="374"/>
    </location>
</feature>
<sequence length="764" mass="85440">MVLYSSDFQPVCRGTLVCREIVRCRGWGSSRPPLHAAGDSACGTPRRFFWGGVLIRWRLTASVVRGAFFLLDRGAVSVAGAESGPLEGTGYGGRRQRLWTRVGPFSRITSATAPWENPPFARGPPPAVRLGLRLAADLELTRSLLLLSSVFICSSRGVRMESHRLSGSSDVRIQRSYVQEQDNLFGVRVQVQGIKGQPYIVLNSSGQESHRDVSVITHQDGYNPGTVRRSVDERRSPAETQRAASSSGFHFQQHPEILSPYDPESNNLTRLIPSKTASAAQPGLNPEKTTNMTKPRIPLPAEGPVEEAQNKMPPASGHIPTRFPNCVEADSIVSVGKLISQFNSSQRRGRGGPRNRLDPEHCRRSRSVDSRHPSDSSTCSSSSSRPSSLKGLRGETPGGTYLSGSAGPRNHSVDGSLVNQREENKHSTLPRVHNGKEAISPHAAKLLHRTEKASNSRSCSDQTDESDERDTQVTPDLLKGQQEVSVDPTEDTAKQVLFAYLQDGTTDDDSTTERKVNLLLQRINKLKWRTAKNVEEEEKDYAAEVKRLQGKQTVLEREVTGLRQKLETEMKNEKTLAMACEKARTEKKRLQEELTKSQTELSKLRDRLAEIQAELQSTKQELNQMKGERERSRTEMKDLQQQLSEMHDELDQAKKAEVINTEKEILLKDMAQLRADFLETLQLKEEQEEVLHHLERELVALKGALKEEVETHDQYMAALREEYEQELQKLLGDLDLAKESNGMLCQEKVEVEEEKGLAKVQLKS</sequence>
<dbReference type="GO" id="GO:0150105">
    <property type="term" value="P:protein localization to cell-cell junction"/>
    <property type="evidence" value="ECO:0007669"/>
    <property type="project" value="TreeGrafter"/>
</dbReference>
<feature type="region of interest" description="Disordered" evidence="2">
    <location>
        <begin position="218"/>
        <end position="322"/>
    </location>
</feature>
<evidence type="ECO:0000256" key="2">
    <source>
        <dbReference type="SAM" id="MobiDB-lite"/>
    </source>
</evidence>
<feature type="compositionally biased region" description="Polar residues" evidence="2">
    <location>
        <begin position="264"/>
        <end position="279"/>
    </location>
</feature>
<dbReference type="PANTHER" id="PTHR46349:SF2">
    <property type="entry name" value="CINGULIN-LIKE PROTEIN 1"/>
    <property type="match status" value="1"/>
</dbReference>
<gene>
    <name evidence="3" type="ORF">PLEPLA_LOCUS42294</name>
</gene>
<evidence type="ECO:0000313" key="3">
    <source>
        <dbReference type="EMBL" id="CAB1454528.1"/>
    </source>
</evidence>
<comment type="caution">
    <text evidence="3">The sequence shown here is derived from an EMBL/GenBank/DDBJ whole genome shotgun (WGS) entry which is preliminary data.</text>
</comment>
<organism evidence="3 4">
    <name type="scientific">Pleuronectes platessa</name>
    <name type="common">European plaice</name>
    <dbReference type="NCBI Taxonomy" id="8262"/>
    <lineage>
        <taxon>Eukaryota</taxon>
        <taxon>Metazoa</taxon>
        <taxon>Chordata</taxon>
        <taxon>Craniata</taxon>
        <taxon>Vertebrata</taxon>
        <taxon>Euteleostomi</taxon>
        <taxon>Actinopterygii</taxon>
        <taxon>Neopterygii</taxon>
        <taxon>Teleostei</taxon>
        <taxon>Neoteleostei</taxon>
        <taxon>Acanthomorphata</taxon>
        <taxon>Carangaria</taxon>
        <taxon>Pleuronectiformes</taxon>
        <taxon>Pleuronectoidei</taxon>
        <taxon>Pleuronectidae</taxon>
        <taxon>Pleuronectes</taxon>
    </lineage>
</organism>
<feature type="compositionally biased region" description="Low complexity" evidence="2">
    <location>
        <begin position="375"/>
        <end position="388"/>
    </location>
</feature>